<name>A0ABY7TP53_9SPHN</name>
<sequence>MASQALGAPRVRGEQTNMAAAAAAMRAVAEPLEVEMRGDCLRLQIFDTILPGFGIEPVRHDGLTLLRPGEVAVYEEGWAKYNEPVEGFYCIERQTPLAPQPDSRRQIEREIAFVRRCARRPDSWETISLYSKVIHDQRRYANPQGPYYDWALRQMILGPIVGLYRPAPTVRDLKRVPQSIATGAVA</sequence>
<dbReference type="EMBL" id="CP117411">
    <property type="protein sequence ID" value="WCT75016.1"/>
    <property type="molecule type" value="Genomic_DNA"/>
</dbReference>
<dbReference type="RefSeq" id="WP_273690516.1">
    <property type="nucleotide sequence ID" value="NZ_CP117411.1"/>
</dbReference>
<proteinExistence type="predicted"/>
<evidence type="ECO:0000313" key="1">
    <source>
        <dbReference type="EMBL" id="WCT75016.1"/>
    </source>
</evidence>
<reference evidence="1 2" key="1">
    <citation type="submission" date="2023-02" db="EMBL/GenBank/DDBJ databases">
        <title>Genome sequence of Sphingomonas naphthae.</title>
        <authorList>
            <person name="Kim S."/>
            <person name="Heo J."/>
            <person name="Kwon S.-W."/>
        </authorList>
    </citation>
    <scope>NUCLEOTIDE SEQUENCE [LARGE SCALE GENOMIC DNA]</scope>
    <source>
        <strain evidence="1 2">KACC 18716</strain>
    </source>
</reference>
<accession>A0ABY7TP53</accession>
<gene>
    <name evidence="1" type="ORF">PQ455_07310</name>
</gene>
<keyword evidence="2" id="KW-1185">Reference proteome</keyword>
<protein>
    <submittedName>
        <fullName evidence="1">Uncharacterized protein</fullName>
    </submittedName>
</protein>
<dbReference type="Proteomes" id="UP001220395">
    <property type="component" value="Chromosome"/>
</dbReference>
<evidence type="ECO:0000313" key="2">
    <source>
        <dbReference type="Proteomes" id="UP001220395"/>
    </source>
</evidence>
<organism evidence="1 2">
    <name type="scientific">Sphingomonas naphthae</name>
    <dbReference type="NCBI Taxonomy" id="1813468"/>
    <lineage>
        <taxon>Bacteria</taxon>
        <taxon>Pseudomonadati</taxon>
        <taxon>Pseudomonadota</taxon>
        <taxon>Alphaproteobacteria</taxon>
        <taxon>Sphingomonadales</taxon>
        <taxon>Sphingomonadaceae</taxon>
        <taxon>Sphingomonas</taxon>
    </lineage>
</organism>